<keyword evidence="2" id="KW-1185">Reference proteome</keyword>
<reference evidence="2" key="2">
    <citation type="journal article" date="2013" name="PLoS Genet.">
        <title>Comparative genome structure, secondary metabolite, and effector coding capacity across Cochliobolus pathogens.</title>
        <authorList>
            <person name="Condon B.J."/>
            <person name="Leng Y."/>
            <person name="Wu D."/>
            <person name="Bushley K.E."/>
            <person name="Ohm R.A."/>
            <person name="Otillar R."/>
            <person name="Martin J."/>
            <person name="Schackwitz W."/>
            <person name="Grimwood J."/>
            <person name="MohdZainudin N."/>
            <person name="Xue C."/>
            <person name="Wang R."/>
            <person name="Manning V.A."/>
            <person name="Dhillon B."/>
            <person name="Tu Z.J."/>
            <person name="Steffenson B.J."/>
            <person name="Salamov A."/>
            <person name="Sun H."/>
            <person name="Lowry S."/>
            <person name="LaButti K."/>
            <person name="Han J."/>
            <person name="Copeland A."/>
            <person name="Lindquist E."/>
            <person name="Barry K."/>
            <person name="Schmutz J."/>
            <person name="Baker S.E."/>
            <person name="Ciuffetti L.M."/>
            <person name="Grigoriev I.V."/>
            <person name="Zhong S."/>
            <person name="Turgeon B.G."/>
        </authorList>
    </citation>
    <scope>NUCLEOTIDE SEQUENCE [LARGE SCALE GENOMIC DNA]</scope>
    <source>
        <strain evidence="2">C4 / ATCC 48331 / race T</strain>
    </source>
</reference>
<protein>
    <submittedName>
        <fullName evidence="1">Uncharacterized protein</fullName>
    </submittedName>
</protein>
<dbReference type="AlphaFoldDB" id="N4WFR4"/>
<organism evidence="1 2">
    <name type="scientific">Cochliobolus heterostrophus (strain C4 / ATCC 48331 / race T)</name>
    <name type="common">Southern corn leaf blight fungus</name>
    <name type="synonym">Bipolaris maydis</name>
    <dbReference type="NCBI Taxonomy" id="665024"/>
    <lineage>
        <taxon>Eukaryota</taxon>
        <taxon>Fungi</taxon>
        <taxon>Dikarya</taxon>
        <taxon>Ascomycota</taxon>
        <taxon>Pezizomycotina</taxon>
        <taxon>Dothideomycetes</taxon>
        <taxon>Pleosporomycetidae</taxon>
        <taxon>Pleosporales</taxon>
        <taxon>Pleosporineae</taxon>
        <taxon>Pleosporaceae</taxon>
        <taxon>Bipolaris</taxon>
    </lineage>
</organism>
<evidence type="ECO:0000313" key="1">
    <source>
        <dbReference type="EMBL" id="ENH99113.1"/>
    </source>
</evidence>
<evidence type="ECO:0000313" key="2">
    <source>
        <dbReference type="Proteomes" id="UP000012338"/>
    </source>
</evidence>
<accession>N4WFR4</accession>
<reference evidence="1 2" key="1">
    <citation type="journal article" date="2012" name="PLoS Pathog.">
        <title>Diverse lifestyles and strategies of plant pathogenesis encoded in the genomes of eighteen Dothideomycetes fungi.</title>
        <authorList>
            <person name="Ohm R.A."/>
            <person name="Feau N."/>
            <person name="Henrissat B."/>
            <person name="Schoch C.L."/>
            <person name="Horwitz B.A."/>
            <person name="Barry K.W."/>
            <person name="Condon B.J."/>
            <person name="Copeland A.C."/>
            <person name="Dhillon B."/>
            <person name="Glaser F."/>
            <person name="Hesse C.N."/>
            <person name="Kosti I."/>
            <person name="LaButti K."/>
            <person name="Lindquist E.A."/>
            <person name="Lucas S."/>
            <person name="Salamov A.A."/>
            <person name="Bradshaw R.E."/>
            <person name="Ciuffetti L."/>
            <person name="Hamelin R.C."/>
            <person name="Kema G.H.J."/>
            <person name="Lawrence C."/>
            <person name="Scott J.A."/>
            <person name="Spatafora J.W."/>
            <person name="Turgeon B.G."/>
            <person name="de Wit P.J.G.M."/>
            <person name="Zhong S."/>
            <person name="Goodwin S.B."/>
            <person name="Grigoriev I.V."/>
        </authorList>
    </citation>
    <scope>NUCLEOTIDE SEQUENCE [LARGE SCALE GENOMIC DNA]</scope>
    <source>
        <strain evidence="2">C4 / ATCC 48331 / race T</strain>
    </source>
</reference>
<gene>
    <name evidence="1" type="ORF">COCC4DRAFT_154028</name>
</gene>
<sequence>MAHTAIGNFSALDPVRSPFVKYLTGGLVVRRVTTGESPLSYVSMYFFRT</sequence>
<dbReference type="HOGENOM" id="CLU_206865_0_0_1"/>
<dbReference type="OrthoDB" id="3868412at2759"/>
<name>N4WFR4_COCH4</name>
<dbReference type="Proteomes" id="UP000012338">
    <property type="component" value="Unassembled WGS sequence"/>
</dbReference>
<proteinExistence type="predicted"/>
<dbReference type="EMBL" id="KB733491">
    <property type="protein sequence ID" value="ENH99113.1"/>
    <property type="molecule type" value="Genomic_DNA"/>
</dbReference>